<gene>
    <name evidence="3" type="ORF">PGTG_00306</name>
</gene>
<organism evidence="3 4">
    <name type="scientific">Puccinia graminis f. sp. tritici (strain CRL 75-36-700-3 / race SCCL)</name>
    <name type="common">Black stem rust fungus</name>
    <dbReference type="NCBI Taxonomy" id="418459"/>
    <lineage>
        <taxon>Eukaryota</taxon>
        <taxon>Fungi</taxon>
        <taxon>Dikarya</taxon>
        <taxon>Basidiomycota</taxon>
        <taxon>Pucciniomycotina</taxon>
        <taxon>Pucciniomycetes</taxon>
        <taxon>Pucciniales</taxon>
        <taxon>Pucciniaceae</taxon>
        <taxon>Puccinia</taxon>
    </lineage>
</organism>
<dbReference type="GO" id="GO:0016887">
    <property type="term" value="F:ATP hydrolysis activity"/>
    <property type="evidence" value="ECO:0007669"/>
    <property type="project" value="InterPro"/>
</dbReference>
<evidence type="ECO:0000259" key="1">
    <source>
        <dbReference type="Pfam" id="PF00004"/>
    </source>
</evidence>
<dbReference type="GeneID" id="10546653"/>
<dbReference type="InParanoid" id="E3JRU0"/>
<dbReference type="GO" id="GO:0005524">
    <property type="term" value="F:ATP binding"/>
    <property type="evidence" value="ECO:0007669"/>
    <property type="project" value="InterPro"/>
</dbReference>
<dbReference type="EMBL" id="DS178262">
    <property type="protein sequence ID" value="EFP74350.2"/>
    <property type="molecule type" value="Genomic_DNA"/>
</dbReference>
<dbReference type="Proteomes" id="UP000008783">
    <property type="component" value="Unassembled WGS sequence"/>
</dbReference>
<dbReference type="InterPro" id="IPR002821">
    <property type="entry name" value="Hydantoinase_A"/>
</dbReference>
<dbReference type="OrthoDB" id="3643at2759"/>
<dbReference type="Pfam" id="PF00004">
    <property type="entry name" value="AAA"/>
    <property type="match status" value="1"/>
</dbReference>
<dbReference type="PANTHER" id="PTHR11365">
    <property type="entry name" value="5-OXOPROLINASE RELATED"/>
    <property type="match status" value="1"/>
</dbReference>
<evidence type="ECO:0000259" key="2">
    <source>
        <dbReference type="Pfam" id="PF01968"/>
    </source>
</evidence>
<accession>E3JRU0</accession>
<proteinExistence type="predicted"/>
<evidence type="ECO:0000313" key="4">
    <source>
        <dbReference type="Proteomes" id="UP000008783"/>
    </source>
</evidence>
<sequence>MGEGSRMVRELFVMAREHAPSIIFMDEIDSIGSLRARARPQRGRRYRLIEIKSGHSLLNLLHESHELQDFNSGSHETDGSHDEGSKRLIPEYFPKIFGPNEDQELDVEASRCLFEELRTTINRDLNQELSLDQVAWGFIKIANETMCRPIRALTEARGYASSKHILSVFGGARGQHACLLARTLGITRIVIHRHASILSAYGMALADRVVEAQLPSATIYHSAGHSRLGLEKSLDALQEKVCLTLTNQVFRGESDRRRTLLEYEV</sequence>
<dbReference type="InterPro" id="IPR045079">
    <property type="entry name" value="Oxoprolinase-like"/>
</dbReference>
<dbReference type="Gene3D" id="3.40.50.300">
    <property type="entry name" value="P-loop containing nucleotide triphosphate hydrolases"/>
    <property type="match status" value="1"/>
</dbReference>
<dbReference type="VEuPathDB" id="FungiDB:PGTG_00306"/>
<feature type="domain" description="ATPase AAA-type core" evidence="1">
    <location>
        <begin position="1"/>
        <end position="37"/>
    </location>
</feature>
<reference key="1">
    <citation type="submission" date="2007-01" db="EMBL/GenBank/DDBJ databases">
        <title>The Genome Sequence of Puccinia graminis f. sp. tritici Strain CRL 75-36-700-3.</title>
        <authorList>
            <consortium name="The Broad Institute Genome Sequencing Platform"/>
            <person name="Birren B."/>
            <person name="Lander E."/>
            <person name="Galagan J."/>
            <person name="Nusbaum C."/>
            <person name="Devon K."/>
            <person name="Cuomo C."/>
            <person name="Jaffe D."/>
            <person name="Butler J."/>
            <person name="Alvarez P."/>
            <person name="Gnerre S."/>
            <person name="Grabherr M."/>
            <person name="Mauceli E."/>
            <person name="Brockman W."/>
            <person name="Young S."/>
            <person name="LaButti K."/>
            <person name="Sykes S."/>
            <person name="DeCaprio D."/>
            <person name="Crawford M."/>
            <person name="Koehrsen M."/>
            <person name="Engels R."/>
            <person name="Montgomery P."/>
            <person name="Pearson M."/>
            <person name="Howarth C."/>
            <person name="Larson L."/>
            <person name="White J."/>
            <person name="Zeng Q."/>
            <person name="Kodira C."/>
            <person name="Yandava C."/>
            <person name="Alvarado L."/>
            <person name="O'Leary S."/>
            <person name="Szabo L."/>
            <person name="Dean R."/>
            <person name="Schein J."/>
        </authorList>
    </citation>
    <scope>NUCLEOTIDE SEQUENCE</scope>
    <source>
        <strain>CRL 75-36-700-3</strain>
    </source>
</reference>
<evidence type="ECO:0008006" key="5">
    <source>
        <dbReference type="Google" id="ProtNLM"/>
    </source>
</evidence>
<dbReference type="AlphaFoldDB" id="E3JRU0"/>
<protein>
    <recommendedName>
        <fullName evidence="5">ATPase AAA-type core domain-containing protein</fullName>
    </recommendedName>
</protein>
<dbReference type="InterPro" id="IPR003959">
    <property type="entry name" value="ATPase_AAA_core"/>
</dbReference>
<dbReference type="HOGENOM" id="CLU_1050254_0_0_1"/>
<dbReference type="SUPFAM" id="SSF52540">
    <property type="entry name" value="P-loop containing nucleoside triphosphate hydrolases"/>
    <property type="match status" value="1"/>
</dbReference>
<feature type="domain" description="Hydantoinase A/oxoprolinase" evidence="2">
    <location>
        <begin position="87"/>
        <end position="209"/>
    </location>
</feature>
<dbReference type="PANTHER" id="PTHR11365:SF2">
    <property type="entry name" value="5-OXOPROLINASE"/>
    <property type="match status" value="1"/>
</dbReference>
<reference evidence="4" key="2">
    <citation type="journal article" date="2011" name="Proc. Natl. Acad. Sci. U.S.A.">
        <title>Obligate biotrophy features unraveled by the genomic analysis of rust fungi.</title>
        <authorList>
            <person name="Duplessis S."/>
            <person name="Cuomo C.A."/>
            <person name="Lin Y.-C."/>
            <person name="Aerts A."/>
            <person name="Tisserant E."/>
            <person name="Veneault-Fourrey C."/>
            <person name="Joly D.L."/>
            <person name="Hacquard S."/>
            <person name="Amselem J."/>
            <person name="Cantarel B.L."/>
            <person name="Chiu R."/>
            <person name="Coutinho P.M."/>
            <person name="Feau N."/>
            <person name="Field M."/>
            <person name="Frey P."/>
            <person name="Gelhaye E."/>
            <person name="Goldberg J."/>
            <person name="Grabherr M.G."/>
            <person name="Kodira C.D."/>
            <person name="Kohler A."/>
            <person name="Kuees U."/>
            <person name="Lindquist E.A."/>
            <person name="Lucas S.M."/>
            <person name="Mago R."/>
            <person name="Mauceli E."/>
            <person name="Morin E."/>
            <person name="Murat C."/>
            <person name="Pangilinan J.L."/>
            <person name="Park R."/>
            <person name="Pearson M."/>
            <person name="Quesneville H."/>
            <person name="Rouhier N."/>
            <person name="Sakthikumar S."/>
            <person name="Salamov A.A."/>
            <person name="Schmutz J."/>
            <person name="Selles B."/>
            <person name="Shapiro H."/>
            <person name="Tanguay P."/>
            <person name="Tuskan G.A."/>
            <person name="Henrissat B."/>
            <person name="Van de Peer Y."/>
            <person name="Rouze P."/>
            <person name="Ellis J.G."/>
            <person name="Dodds P.N."/>
            <person name="Schein J.E."/>
            <person name="Zhong S."/>
            <person name="Hamelin R.C."/>
            <person name="Grigoriev I.V."/>
            <person name="Szabo L.J."/>
            <person name="Martin F."/>
        </authorList>
    </citation>
    <scope>NUCLEOTIDE SEQUENCE [LARGE SCALE GENOMIC DNA]</scope>
    <source>
        <strain evidence="4">CRL 75-36-700-3 / race SCCL</strain>
    </source>
</reference>
<dbReference type="InterPro" id="IPR027417">
    <property type="entry name" value="P-loop_NTPase"/>
</dbReference>
<evidence type="ECO:0000313" key="3">
    <source>
        <dbReference type="EMBL" id="EFP74350.2"/>
    </source>
</evidence>
<dbReference type="STRING" id="418459.E3JRU0"/>
<dbReference type="RefSeq" id="XP_003307356.2">
    <property type="nucleotide sequence ID" value="XM_003307308.2"/>
</dbReference>
<dbReference type="Pfam" id="PF01968">
    <property type="entry name" value="Hydantoinase_A"/>
    <property type="match status" value="1"/>
</dbReference>
<name>E3JRU0_PUCGT</name>
<dbReference type="KEGG" id="pgr:PGTG_00306"/>
<keyword evidence="4" id="KW-1185">Reference proteome</keyword>